<dbReference type="NCBIfam" id="NF033823">
    <property type="entry name" value="archmetzin"/>
    <property type="match status" value="1"/>
</dbReference>
<reference evidence="7" key="1">
    <citation type="journal article" date="2021" name="ISME J.">
        <title>Fine-scale metabolic discontinuity in a stratified prokaryote microbiome of a Red Sea deep halocline.</title>
        <authorList>
            <person name="Michoud G."/>
            <person name="Ngugi D.K."/>
            <person name="Barozzi A."/>
            <person name="Merlino G."/>
            <person name="Calleja M.L."/>
            <person name="Delgado-Huertas A."/>
            <person name="Moran X.A.G."/>
            <person name="Daffonchio D."/>
        </authorList>
    </citation>
    <scope>NUCLEOTIDE SEQUENCE</scope>
    <source>
        <strain evidence="7">SuakinDeep_MAG55_1</strain>
    </source>
</reference>
<comment type="cofactor">
    <cofactor evidence="1">
        <name>Zn(2+)</name>
        <dbReference type="ChEBI" id="CHEBI:29105"/>
    </cofactor>
</comment>
<accession>A0A942A065</accession>
<dbReference type="PANTHER" id="PTHR15910:SF1">
    <property type="entry name" value="ARCHAEMETZINCIN-2"/>
    <property type="match status" value="1"/>
</dbReference>
<keyword evidence="3" id="KW-0479">Metal-binding</keyword>
<dbReference type="GO" id="GO:0008237">
    <property type="term" value="F:metallopeptidase activity"/>
    <property type="evidence" value="ECO:0007669"/>
    <property type="project" value="UniProtKB-KW"/>
</dbReference>
<dbReference type="SUPFAM" id="SSF55486">
    <property type="entry name" value="Metalloproteases ('zincins'), catalytic domain"/>
    <property type="match status" value="1"/>
</dbReference>
<evidence type="ECO:0000313" key="8">
    <source>
        <dbReference type="Proteomes" id="UP000722750"/>
    </source>
</evidence>
<dbReference type="GO" id="GO:0008270">
    <property type="term" value="F:zinc ion binding"/>
    <property type="evidence" value="ECO:0007669"/>
    <property type="project" value="InterPro"/>
</dbReference>
<evidence type="ECO:0000256" key="2">
    <source>
        <dbReference type="ARBA" id="ARBA00022670"/>
    </source>
</evidence>
<evidence type="ECO:0000313" key="7">
    <source>
        <dbReference type="EMBL" id="MBS1257880.1"/>
    </source>
</evidence>
<dbReference type="EMBL" id="JAANXD010000040">
    <property type="protein sequence ID" value="MBS1257880.1"/>
    <property type="molecule type" value="Genomic_DNA"/>
</dbReference>
<dbReference type="AlphaFoldDB" id="A0A942A065"/>
<organism evidence="7 8">
    <name type="scientific">Candidatus Scalindua arabica</name>
    <dbReference type="NCBI Taxonomy" id="1127984"/>
    <lineage>
        <taxon>Bacteria</taxon>
        <taxon>Pseudomonadati</taxon>
        <taxon>Planctomycetota</taxon>
        <taxon>Candidatus Brocadiia</taxon>
        <taxon>Candidatus Brocadiales</taxon>
        <taxon>Candidatus Scalinduaceae</taxon>
        <taxon>Candidatus Scalindua</taxon>
    </lineage>
</organism>
<evidence type="ECO:0000256" key="5">
    <source>
        <dbReference type="ARBA" id="ARBA00022833"/>
    </source>
</evidence>
<protein>
    <recommendedName>
        <fullName evidence="9">Zn-dependent protease</fullName>
    </recommendedName>
</protein>
<dbReference type="Pfam" id="PF07998">
    <property type="entry name" value="Peptidase_M54"/>
    <property type="match status" value="1"/>
</dbReference>
<evidence type="ECO:0000256" key="1">
    <source>
        <dbReference type="ARBA" id="ARBA00001947"/>
    </source>
</evidence>
<dbReference type="GO" id="GO:0006508">
    <property type="term" value="P:proteolysis"/>
    <property type="evidence" value="ECO:0007669"/>
    <property type="project" value="UniProtKB-KW"/>
</dbReference>
<evidence type="ECO:0000256" key="3">
    <source>
        <dbReference type="ARBA" id="ARBA00022723"/>
    </source>
</evidence>
<dbReference type="Proteomes" id="UP000722750">
    <property type="component" value="Unassembled WGS sequence"/>
</dbReference>
<dbReference type="PIRSF" id="PIRSF005785">
    <property type="entry name" value="Zn-prot_arch"/>
    <property type="match status" value="1"/>
</dbReference>
<dbReference type="PANTHER" id="PTHR15910">
    <property type="entry name" value="ARCHAEMETZINCIN"/>
    <property type="match status" value="1"/>
</dbReference>
<gene>
    <name evidence="7" type="ORF">MAG551_00933</name>
</gene>
<proteinExistence type="predicted"/>
<keyword evidence="2" id="KW-0645">Protease</keyword>
<name>A0A942A065_9BACT</name>
<evidence type="ECO:0000256" key="4">
    <source>
        <dbReference type="ARBA" id="ARBA00022801"/>
    </source>
</evidence>
<dbReference type="Gene3D" id="3.40.390.10">
    <property type="entry name" value="Collagenase (Catalytic Domain)"/>
    <property type="match status" value="1"/>
</dbReference>
<evidence type="ECO:0000256" key="6">
    <source>
        <dbReference type="ARBA" id="ARBA00023049"/>
    </source>
</evidence>
<dbReference type="CDD" id="cd11375">
    <property type="entry name" value="Peptidase_M54"/>
    <property type="match status" value="1"/>
</dbReference>
<dbReference type="InterPro" id="IPR024079">
    <property type="entry name" value="MetalloPept_cat_dom_sf"/>
</dbReference>
<keyword evidence="4" id="KW-0378">Hydrolase</keyword>
<dbReference type="InterPro" id="IPR012962">
    <property type="entry name" value="Pept_M54_archaemetzincn"/>
</dbReference>
<keyword evidence="6" id="KW-0482">Metalloprotease</keyword>
<keyword evidence="5" id="KW-0862">Zinc</keyword>
<dbReference type="InterPro" id="IPR012091">
    <property type="entry name" value="Pept_M54_archaemetzncn_arc/bac"/>
</dbReference>
<evidence type="ECO:0008006" key="9">
    <source>
        <dbReference type="Google" id="ProtNLM"/>
    </source>
</evidence>
<sequence length="197" mass="22734">MGNAATKTNYASSTSMSKKKVCIIPIGTIDKEILHYTQKELEDRFNVKIDIGRQLEDPIYAYHKHKMQYHSTKILKRIHKLGLTGYDRILGIVDVDLYVPERTFVFGEAVIKKKIAVISLTRLRQKFYDLPEDLTLFKKRIIIEAVHELGHTYGLRHCTDNRCVMFLSKILRDTDHKGAAFCSNCKSIMEDKKAITN</sequence>
<comment type="caution">
    <text evidence="7">The sequence shown here is derived from an EMBL/GenBank/DDBJ whole genome shotgun (WGS) entry which is preliminary data.</text>
</comment>